<comment type="caution">
    <text evidence="1">The sequence shown here is derived from an EMBL/GenBank/DDBJ whole genome shotgun (WGS) entry which is preliminary data.</text>
</comment>
<sequence>MQGYVDLPLHRGDAPPWLFKRMEKLARGLSIAIIEFFGAEEYLKRLSDPIWFQSFGCLLGFDWHSSGLTTTTTGAIISGLANEGRNSGIFFAGGKGRRALDTIAHIDSLLEKGFIDENVANTLKRTSRLVAKIDNSCVQDGYKLYHHFIVFDRSGNWTIVQQGMKEVNRYARRYHWNSFGLRSFVKDPHKGVITAKFEKPLNLVDATIGETQEKMVQLAIDGNFANEVKKMDFPFHHPIYESDFDREYLSKIFNYVKDVNPKDFEELLLVKGLGEKSLRALALSSHLLFGTPLSYKDPATFSFAHGGKDGYPYPVMRDIYDKTIEIFEVSIKKAKLDEAEKEKLLTKLKSLAV</sequence>
<dbReference type="Pfam" id="PF05559">
    <property type="entry name" value="DUF763"/>
    <property type="match status" value="1"/>
</dbReference>
<gene>
    <name evidence="1" type="ORF">ENV82_04480</name>
</gene>
<reference evidence="1" key="1">
    <citation type="journal article" date="2020" name="mSystems">
        <title>Genome- and Community-Level Interaction Insights into Carbon Utilization and Element Cycling Functions of Hydrothermarchaeota in Hydrothermal Sediment.</title>
        <authorList>
            <person name="Zhou Z."/>
            <person name="Liu Y."/>
            <person name="Xu W."/>
            <person name="Pan J."/>
            <person name="Luo Z.H."/>
            <person name="Li M."/>
        </authorList>
    </citation>
    <scope>NUCLEOTIDE SEQUENCE [LARGE SCALE GENOMIC DNA]</scope>
    <source>
        <strain evidence="1">SpSt-794</strain>
    </source>
</reference>
<dbReference type="PANTHER" id="PTHR38597:SF1">
    <property type="entry name" value="BLL3834 PROTEIN"/>
    <property type="match status" value="1"/>
</dbReference>
<protein>
    <submittedName>
        <fullName evidence="1">DUF763 domain-containing protein</fullName>
    </submittedName>
</protein>
<dbReference type="AlphaFoldDB" id="A0A7C4TYA3"/>
<organism evidence="1">
    <name type="scientific">Caldisericum exile</name>
    <dbReference type="NCBI Taxonomy" id="693075"/>
    <lineage>
        <taxon>Bacteria</taxon>
        <taxon>Pseudomonadati</taxon>
        <taxon>Caldisericota/Cryosericota group</taxon>
        <taxon>Caldisericota</taxon>
        <taxon>Caldisericia</taxon>
        <taxon>Caldisericales</taxon>
        <taxon>Caldisericaceae</taxon>
        <taxon>Caldisericum</taxon>
    </lineage>
</organism>
<dbReference type="InterPro" id="IPR008482">
    <property type="entry name" value="DUF763"/>
</dbReference>
<name>A0A7C4TYA3_9BACT</name>
<accession>A0A7C4TYA3</accession>
<evidence type="ECO:0000313" key="1">
    <source>
        <dbReference type="EMBL" id="HGW60666.1"/>
    </source>
</evidence>
<dbReference type="PANTHER" id="PTHR38597">
    <property type="entry name" value="BLL3834 PROTEIN"/>
    <property type="match status" value="1"/>
</dbReference>
<dbReference type="EMBL" id="DTHV01000140">
    <property type="protein sequence ID" value="HGW60666.1"/>
    <property type="molecule type" value="Genomic_DNA"/>
</dbReference>
<proteinExistence type="predicted"/>